<dbReference type="Proteomes" id="UP000030764">
    <property type="component" value="Unassembled WGS sequence"/>
</dbReference>
<dbReference type="InterPro" id="IPR013106">
    <property type="entry name" value="Ig_V-set"/>
</dbReference>
<name>A0A085MG13_9BILA</name>
<evidence type="ECO:0000256" key="1">
    <source>
        <dbReference type="SAM" id="SignalP"/>
    </source>
</evidence>
<dbReference type="InterPro" id="IPR007110">
    <property type="entry name" value="Ig-like_dom"/>
</dbReference>
<evidence type="ECO:0000259" key="2">
    <source>
        <dbReference type="PROSITE" id="PS50835"/>
    </source>
</evidence>
<dbReference type="PROSITE" id="PS50835">
    <property type="entry name" value="IG_LIKE"/>
    <property type="match status" value="2"/>
</dbReference>
<dbReference type="InterPro" id="IPR037448">
    <property type="entry name" value="Zig-8"/>
</dbReference>
<evidence type="ECO:0000313" key="3">
    <source>
        <dbReference type="EMBL" id="KFD56159.1"/>
    </source>
</evidence>
<dbReference type="PANTHER" id="PTHR23279:SF36">
    <property type="entry name" value="DEFECTIVE PROBOSCIS EXTENSION RESPONSE 9, ISOFORM A"/>
    <property type="match status" value="1"/>
</dbReference>
<dbReference type="GO" id="GO:0032589">
    <property type="term" value="C:neuron projection membrane"/>
    <property type="evidence" value="ECO:0007669"/>
    <property type="project" value="TreeGrafter"/>
</dbReference>
<dbReference type="InterPro" id="IPR013783">
    <property type="entry name" value="Ig-like_fold"/>
</dbReference>
<dbReference type="InterPro" id="IPR003599">
    <property type="entry name" value="Ig_sub"/>
</dbReference>
<feature type="signal peptide" evidence="1">
    <location>
        <begin position="1"/>
        <end position="27"/>
    </location>
</feature>
<keyword evidence="1" id="KW-0732">Signal</keyword>
<dbReference type="Gene3D" id="2.60.40.10">
    <property type="entry name" value="Immunoglobulins"/>
    <property type="match status" value="2"/>
</dbReference>
<organism evidence="3 4">
    <name type="scientific">Trichuris suis</name>
    <name type="common">pig whipworm</name>
    <dbReference type="NCBI Taxonomy" id="68888"/>
    <lineage>
        <taxon>Eukaryota</taxon>
        <taxon>Metazoa</taxon>
        <taxon>Ecdysozoa</taxon>
        <taxon>Nematoda</taxon>
        <taxon>Enoplea</taxon>
        <taxon>Dorylaimia</taxon>
        <taxon>Trichinellida</taxon>
        <taxon>Trichuridae</taxon>
        <taxon>Trichuris</taxon>
    </lineage>
</organism>
<feature type="domain" description="Ig-like" evidence="2">
    <location>
        <begin position="31"/>
        <end position="115"/>
    </location>
</feature>
<feature type="chain" id="PRO_5001795224" description="Ig-like domain-containing protein" evidence="1">
    <location>
        <begin position="28"/>
        <end position="260"/>
    </location>
</feature>
<dbReference type="SUPFAM" id="SSF48726">
    <property type="entry name" value="Immunoglobulin"/>
    <property type="match status" value="2"/>
</dbReference>
<dbReference type="SMART" id="SM00408">
    <property type="entry name" value="IGc2"/>
    <property type="match status" value="2"/>
</dbReference>
<protein>
    <recommendedName>
        <fullName evidence="2">Ig-like domain-containing protein</fullName>
    </recommendedName>
</protein>
<gene>
    <name evidence="3" type="ORF">M513_02937</name>
</gene>
<keyword evidence="4" id="KW-1185">Reference proteome</keyword>
<proteinExistence type="predicted"/>
<dbReference type="SMART" id="SM00409">
    <property type="entry name" value="IG"/>
    <property type="match status" value="2"/>
</dbReference>
<dbReference type="EMBL" id="KL363195">
    <property type="protein sequence ID" value="KFD56159.1"/>
    <property type="molecule type" value="Genomic_DNA"/>
</dbReference>
<dbReference type="PANTHER" id="PTHR23279">
    <property type="entry name" value="DEFECTIVE PROBOSCIS EXTENSION RESPONSE DPR -RELATED"/>
    <property type="match status" value="1"/>
</dbReference>
<reference evidence="3 4" key="1">
    <citation type="journal article" date="2014" name="Nat. Genet.">
        <title>Genome and transcriptome of the porcine whipworm Trichuris suis.</title>
        <authorList>
            <person name="Jex A.R."/>
            <person name="Nejsum P."/>
            <person name="Schwarz E.M."/>
            <person name="Hu L."/>
            <person name="Young N.D."/>
            <person name="Hall R.S."/>
            <person name="Korhonen P.K."/>
            <person name="Liao S."/>
            <person name="Thamsborg S."/>
            <person name="Xia J."/>
            <person name="Xu P."/>
            <person name="Wang S."/>
            <person name="Scheerlinck J.P."/>
            <person name="Hofmann A."/>
            <person name="Sternberg P.W."/>
            <person name="Wang J."/>
            <person name="Gasser R.B."/>
        </authorList>
    </citation>
    <scope>NUCLEOTIDE SEQUENCE [LARGE SCALE GENOMIC DNA]</scope>
    <source>
        <strain evidence="3">DCEP-RM93M</strain>
    </source>
</reference>
<dbReference type="CDD" id="cd00096">
    <property type="entry name" value="Ig"/>
    <property type="match status" value="1"/>
</dbReference>
<dbReference type="InterPro" id="IPR036179">
    <property type="entry name" value="Ig-like_dom_sf"/>
</dbReference>
<evidence type="ECO:0000313" key="4">
    <source>
        <dbReference type="Proteomes" id="UP000030764"/>
    </source>
</evidence>
<sequence>MRKLCCPALLPYLILLIFKDIPCHVCAKDKPYFDPASDTEVTVPATGAAYLHCKVHNLGKVEIAWIRQSDRQVISVQEDMVINDDRFQMFHRKNSNDWCLIINHSNFNDSGAYECLLSTDPPLRLTVRLHIVENNVSISGTSHVEEGDTIVVRCAIKLKVKTGNLPSSILWYVNDTLISFKKNTTPIMPSLEYNRYTTKGRAAIISELRVRAATLSDSGIYSCKCENAPARKFQVTVEASALTYQKPLSTILVIYFLLLD</sequence>
<dbReference type="InterPro" id="IPR003598">
    <property type="entry name" value="Ig_sub2"/>
</dbReference>
<dbReference type="Pfam" id="PF07686">
    <property type="entry name" value="V-set"/>
    <property type="match status" value="1"/>
</dbReference>
<feature type="domain" description="Ig-like" evidence="2">
    <location>
        <begin position="121"/>
        <end position="236"/>
    </location>
</feature>
<dbReference type="AlphaFoldDB" id="A0A085MG13"/>
<dbReference type="GO" id="GO:0050808">
    <property type="term" value="P:synapse organization"/>
    <property type="evidence" value="ECO:0007669"/>
    <property type="project" value="TreeGrafter"/>
</dbReference>
<dbReference type="Pfam" id="PF13895">
    <property type="entry name" value="Ig_2"/>
    <property type="match status" value="1"/>
</dbReference>
<accession>A0A085MG13</accession>